<evidence type="ECO:0000313" key="2">
    <source>
        <dbReference type="Proteomes" id="UP001209654"/>
    </source>
</evidence>
<evidence type="ECO:0000313" key="1">
    <source>
        <dbReference type="EMBL" id="GLB69404.1"/>
    </source>
</evidence>
<reference evidence="1 2" key="1">
    <citation type="journal article" date="2023" name="Int. J. Syst. Evol. Microbiol.">
        <title>Arthrobacter mangrovi sp. nov., an actinobacterium isolated from the rhizosphere of a mangrove.</title>
        <authorList>
            <person name="Hamada M."/>
            <person name="Saitou S."/>
            <person name="Enomoto N."/>
            <person name="Nanri K."/>
            <person name="Hidaka K."/>
            <person name="Miura T."/>
            <person name="Tamura T."/>
        </authorList>
    </citation>
    <scope>NUCLEOTIDE SEQUENCE [LARGE SCALE GENOMIC DNA]</scope>
    <source>
        <strain evidence="1 2">NBRC 112813</strain>
    </source>
</reference>
<comment type="caution">
    <text evidence="1">The sequence shown here is derived from an EMBL/GenBank/DDBJ whole genome shotgun (WGS) entry which is preliminary data.</text>
</comment>
<dbReference type="EMBL" id="BRVS01000032">
    <property type="protein sequence ID" value="GLB69404.1"/>
    <property type="molecule type" value="Genomic_DNA"/>
</dbReference>
<sequence>MKRAAKGSEYLPMKELYASAATSNITSCLLSPGSHPRRSDGSEAPGVVIPRSLRAVYAAPPSGSPRFPT</sequence>
<proteinExistence type="predicted"/>
<protein>
    <submittedName>
        <fullName evidence="1">Uncharacterized protein</fullName>
    </submittedName>
</protein>
<keyword evidence="2" id="KW-1185">Reference proteome</keyword>
<gene>
    <name evidence="1" type="ORF">AHIS1636_38480</name>
</gene>
<accession>A0ABQ5MZN1</accession>
<dbReference type="Proteomes" id="UP001209654">
    <property type="component" value="Unassembled WGS sequence"/>
</dbReference>
<name>A0ABQ5MZN1_9MICC</name>
<organism evidence="1 2">
    <name type="scientific">Arthrobacter mangrovi</name>
    <dbReference type="NCBI Taxonomy" id="2966350"/>
    <lineage>
        <taxon>Bacteria</taxon>
        <taxon>Bacillati</taxon>
        <taxon>Actinomycetota</taxon>
        <taxon>Actinomycetes</taxon>
        <taxon>Micrococcales</taxon>
        <taxon>Micrococcaceae</taxon>
        <taxon>Arthrobacter</taxon>
    </lineage>
</organism>